<reference evidence="2 3" key="1">
    <citation type="submission" date="2021-06" db="EMBL/GenBank/DDBJ databases">
        <title>Caerostris darwini draft genome.</title>
        <authorList>
            <person name="Kono N."/>
            <person name="Arakawa K."/>
        </authorList>
    </citation>
    <scope>NUCLEOTIDE SEQUENCE [LARGE SCALE GENOMIC DNA]</scope>
</reference>
<keyword evidence="1" id="KW-0812">Transmembrane</keyword>
<accession>A0AAV4RWT4</accession>
<keyword evidence="3" id="KW-1185">Reference proteome</keyword>
<keyword evidence="1" id="KW-1133">Transmembrane helix</keyword>
<comment type="caution">
    <text evidence="2">The sequence shown here is derived from an EMBL/GenBank/DDBJ whole genome shotgun (WGS) entry which is preliminary data.</text>
</comment>
<dbReference type="EMBL" id="BPLQ01006859">
    <property type="protein sequence ID" value="GIY25852.1"/>
    <property type="molecule type" value="Genomic_DNA"/>
</dbReference>
<proteinExistence type="predicted"/>
<gene>
    <name evidence="2" type="ORF">CDAR_604011</name>
</gene>
<protein>
    <submittedName>
        <fullName evidence="2">Uncharacterized protein</fullName>
    </submittedName>
</protein>
<dbReference type="Proteomes" id="UP001054837">
    <property type="component" value="Unassembled WGS sequence"/>
</dbReference>
<organism evidence="2 3">
    <name type="scientific">Caerostris darwini</name>
    <dbReference type="NCBI Taxonomy" id="1538125"/>
    <lineage>
        <taxon>Eukaryota</taxon>
        <taxon>Metazoa</taxon>
        <taxon>Ecdysozoa</taxon>
        <taxon>Arthropoda</taxon>
        <taxon>Chelicerata</taxon>
        <taxon>Arachnida</taxon>
        <taxon>Araneae</taxon>
        <taxon>Araneomorphae</taxon>
        <taxon>Entelegynae</taxon>
        <taxon>Araneoidea</taxon>
        <taxon>Araneidae</taxon>
        <taxon>Caerostris</taxon>
    </lineage>
</organism>
<keyword evidence="1" id="KW-0472">Membrane</keyword>
<name>A0AAV4RWT4_9ARAC</name>
<sequence>MSSFRICGPKSSVCFLVLSFSGVVMLSILAILIRSKSPAFAEDFEIEVIKHDFAVKLESRAQEMSHNCLLGAALYAVTMALATWQYILNRREGRMEAFF</sequence>
<evidence type="ECO:0000313" key="2">
    <source>
        <dbReference type="EMBL" id="GIY25852.1"/>
    </source>
</evidence>
<evidence type="ECO:0000313" key="3">
    <source>
        <dbReference type="Proteomes" id="UP001054837"/>
    </source>
</evidence>
<feature type="transmembrane region" description="Helical" evidence="1">
    <location>
        <begin position="12"/>
        <end position="33"/>
    </location>
</feature>
<evidence type="ECO:0000256" key="1">
    <source>
        <dbReference type="SAM" id="Phobius"/>
    </source>
</evidence>
<feature type="transmembrane region" description="Helical" evidence="1">
    <location>
        <begin position="69"/>
        <end position="88"/>
    </location>
</feature>
<dbReference type="AlphaFoldDB" id="A0AAV4RWT4"/>